<dbReference type="Proteomes" id="UP000494206">
    <property type="component" value="Unassembled WGS sequence"/>
</dbReference>
<feature type="region of interest" description="Disordered" evidence="1">
    <location>
        <begin position="104"/>
        <end position="127"/>
    </location>
</feature>
<name>A0A8S1EZN3_9PELO</name>
<gene>
    <name evidence="2" type="ORF">CBOVIS_LOCUS6034</name>
</gene>
<keyword evidence="3" id="KW-1185">Reference proteome</keyword>
<organism evidence="2 3">
    <name type="scientific">Caenorhabditis bovis</name>
    <dbReference type="NCBI Taxonomy" id="2654633"/>
    <lineage>
        <taxon>Eukaryota</taxon>
        <taxon>Metazoa</taxon>
        <taxon>Ecdysozoa</taxon>
        <taxon>Nematoda</taxon>
        <taxon>Chromadorea</taxon>
        <taxon>Rhabditida</taxon>
        <taxon>Rhabditina</taxon>
        <taxon>Rhabditomorpha</taxon>
        <taxon>Rhabditoidea</taxon>
        <taxon>Rhabditidae</taxon>
        <taxon>Peloderinae</taxon>
        <taxon>Caenorhabditis</taxon>
    </lineage>
</organism>
<evidence type="ECO:0000256" key="1">
    <source>
        <dbReference type="SAM" id="MobiDB-lite"/>
    </source>
</evidence>
<accession>A0A8S1EZN3</accession>
<protein>
    <submittedName>
        <fullName evidence="2">Uncharacterized protein</fullName>
    </submittedName>
</protein>
<comment type="caution">
    <text evidence="2">The sequence shown here is derived from an EMBL/GenBank/DDBJ whole genome shotgun (WGS) entry which is preliminary data.</text>
</comment>
<evidence type="ECO:0000313" key="3">
    <source>
        <dbReference type="Proteomes" id="UP000494206"/>
    </source>
</evidence>
<proteinExistence type="predicted"/>
<dbReference type="EMBL" id="CADEPM010000003">
    <property type="protein sequence ID" value="CAB3403574.1"/>
    <property type="molecule type" value="Genomic_DNA"/>
</dbReference>
<sequence>MSALDQMLSIFDEATRIVIRSDIQKMERRNAMPKNGSDVIQWSIPAEMRMITNAINVEQMVFDALQANGEQISSDFSVPEGAESAAYEMFAEYARKRLETDVDFQEKDKKNDENYKDLRNFANQSNM</sequence>
<dbReference type="AlphaFoldDB" id="A0A8S1EZN3"/>
<evidence type="ECO:0000313" key="2">
    <source>
        <dbReference type="EMBL" id="CAB3403574.1"/>
    </source>
</evidence>
<feature type="compositionally biased region" description="Basic and acidic residues" evidence="1">
    <location>
        <begin position="104"/>
        <end position="119"/>
    </location>
</feature>
<reference evidence="2 3" key="1">
    <citation type="submission" date="2020-04" db="EMBL/GenBank/DDBJ databases">
        <authorList>
            <person name="Laetsch R D."/>
            <person name="Stevens L."/>
            <person name="Kumar S."/>
            <person name="Blaxter L. M."/>
        </authorList>
    </citation>
    <scope>NUCLEOTIDE SEQUENCE [LARGE SCALE GENOMIC DNA]</scope>
</reference>